<dbReference type="AlphaFoldDB" id="A0A4R8A285"/>
<comment type="caution">
    <text evidence="2">The sequence shown here is derived from an EMBL/GenBank/DDBJ whole genome shotgun (WGS) entry which is preliminary data.</text>
</comment>
<evidence type="ECO:0000256" key="1">
    <source>
        <dbReference type="SAM" id="MobiDB-lite"/>
    </source>
</evidence>
<sequence length="85" mass="9399">MQRIRPSDRSTLSLAGLYEVWYDKSLPDDDPNRVVPTYTIPATRRRPAAVSDGAAGRQQSRHVRGIEGREHREEQRAGAPGAAAC</sequence>
<evidence type="ECO:0000313" key="2">
    <source>
        <dbReference type="EMBL" id="TDW24325.1"/>
    </source>
</evidence>
<dbReference type="InterPro" id="IPR036590">
    <property type="entry name" value="SRAP-like"/>
</dbReference>
<gene>
    <name evidence="2" type="ORF">EV650_3204</name>
</gene>
<feature type="compositionally biased region" description="Basic and acidic residues" evidence="1">
    <location>
        <begin position="64"/>
        <end position="76"/>
    </location>
</feature>
<evidence type="ECO:0000313" key="3">
    <source>
        <dbReference type="Proteomes" id="UP000295447"/>
    </source>
</evidence>
<feature type="region of interest" description="Disordered" evidence="1">
    <location>
        <begin position="29"/>
        <end position="85"/>
    </location>
</feature>
<reference evidence="2 3" key="1">
    <citation type="submission" date="2019-03" db="EMBL/GenBank/DDBJ databases">
        <title>Genomic Encyclopedia of Type Strains, Phase III (KMG-III): the genomes of soil and plant-associated and newly described type strains.</title>
        <authorList>
            <person name="Whitman W."/>
        </authorList>
    </citation>
    <scope>NUCLEOTIDE SEQUENCE [LARGE SCALE GENOMIC DNA]</scope>
    <source>
        <strain evidence="2 3">VKM Ac-2570</strain>
    </source>
</reference>
<dbReference type="SUPFAM" id="SSF143081">
    <property type="entry name" value="BB1717-like"/>
    <property type="match status" value="1"/>
</dbReference>
<dbReference type="EMBL" id="SODF01000001">
    <property type="protein sequence ID" value="TDW24325.1"/>
    <property type="molecule type" value="Genomic_DNA"/>
</dbReference>
<protein>
    <submittedName>
        <fullName evidence="2">Uncharacterized protein</fullName>
    </submittedName>
</protein>
<name>A0A4R8A285_9ACTN</name>
<accession>A0A4R8A285</accession>
<organism evidence="2 3">
    <name type="scientific">Kribbella kalugense</name>
    <dbReference type="NCBI Taxonomy" id="2512221"/>
    <lineage>
        <taxon>Bacteria</taxon>
        <taxon>Bacillati</taxon>
        <taxon>Actinomycetota</taxon>
        <taxon>Actinomycetes</taxon>
        <taxon>Propionibacteriales</taxon>
        <taxon>Kribbellaceae</taxon>
        <taxon>Kribbella</taxon>
    </lineage>
</organism>
<proteinExistence type="predicted"/>
<keyword evidence="3" id="KW-1185">Reference proteome</keyword>
<dbReference type="Proteomes" id="UP000295447">
    <property type="component" value="Unassembled WGS sequence"/>
</dbReference>